<accession>A0A1H7SMZ5</accession>
<dbReference type="AlphaFoldDB" id="A0A1H7SMZ5"/>
<organism evidence="2 3">
    <name type="scientific">Bosea lupini</name>
    <dbReference type="NCBI Taxonomy" id="1036779"/>
    <lineage>
        <taxon>Bacteria</taxon>
        <taxon>Pseudomonadati</taxon>
        <taxon>Pseudomonadota</taxon>
        <taxon>Alphaproteobacteria</taxon>
        <taxon>Hyphomicrobiales</taxon>
        <taxon>Boseaceae</taxon>
        <taxon>Bosea</taxon>
    </lineage>
</organism>
<protein>
    <recommendedName>
        <fullName evidence="4">DUF2125 domain-containing protein</fullName>
    </recommendedName>
</protein>
<keyword evidence="1" id="KW-0812">Transmembrane</keyword>
<dbReference type="Proteomes" id="UP000199664">
    <property type="component" value="Unassembled WGS sequence"/>
</dbReference>
<name>A0A1H7SMZ5_9HYPH</name>
<gene>
    <name evidence="2" type="ORF">SAMN04515666_105133</name>
</gene>
<keyword evidence="3" id="KW-1185">Reference proteome</keyword>
<dbReference type="RefSeq" id="WP_167561653.1">
    <property type="nucleotide sequence ID" value="NZ_FOAN01000005.1"/>
</dbReference>
<evidence type="ECO:0000313" key="3">
    <source>
        <dbReference type="Proteomes" id="UP000199664"/>
    </source>
</evidence>
<sequence>MSDPTPVRRHGRFWLYAPFVLLALLAAGWSAIWGFARSRVDQELDAGIAREAGAGRNWTCRERSVGGYPFRIEVRCASLTLTSSRWGDEVKVDAGPAVAVAQVWTPGHIILQMTGPMLASLPQGRKAALDWKELAASLHLSGLAFERFSLVLGEPVLTVTEPGQGAAETWRASATEVHLRPNPQRFASDGTVDLAVNAKGGVLPALEALVGNGQLADLDLQASLSRALSFRRGFNPDALEAWRTAGGLVDVTKLVLVKGPTRLEASGQLALDEAHRPAGKVVAAVAGIDRIAGIKVGGLTAGLGALLGGRTGDSGQSNTAAGLSPLPPLVLREGRVFLGPLRLPLQPLQPVY</sequence>
<dbReference type="EMBL" id="FOAN01000005">
    <property type="protein sequence ID" value="SEL73865.1"/>
    <property type="molecule type" value="Genomic_DNA"/>
</dbReference>
<keyword evidence="1" id="KW-0472">Membrane</keyword>
<proteinExistence type="predicted"/>
<dbReference type="Pfam" id="PF09898">
    <property type="entry name" value="DUF2125"/>
    <property type="match status" value="1"/>
</dbReference>
<evidence type="ECO:0008006" key="4">
    <source>
        <dbReference type="Google" id="ProtNLM"/>
    </source>
</evidence>
<keyword evidence="1" id="KW-1133">Transmembrane helix</keyword>
<evidence type="ECO:0000313" key="2">
    <source>
        <dbReference type="EMBL" id="SEL73865.1"/>
    </source>
</evidence>
<reference evidence="3" key="1">
    <citation type="submission" date="2016-10" db="EMBL/GenBank/DDBJ databases">
        <authorList>
            <person name="Varghese N."/>
            <person name="Submissions S."/>
        </authorList>
    </citation>
    <scope>NUCLEOTIDE SEQUENCE [LARGE SCALE GENOMIC DNA]</scope>
    <source>
        <strain evidence="3">LMG 26383,CCUG 61248,R- 45681</strain>
    </source>
</reference>
<feature type="transmembrane region" description="Helical" evidence="1">
    <location>
        <begin position="13"/>
        <end position="36"/>
    </location>
</feature>
<dbReference type="InterPro" id="IPR018666">
    <property type="entry name" value="DUF2125"/>
</dbReference>
<dbReference type="STRING" id="1036779.SAMN04515666_105133"/>
<evidence type="ECO:0000256" key="1">
    <source>
        <dbReference type="SAM" id="Phobius"/>
    </source>
</evidence>